<dbReference type="EMBL" id="JABWRE010000017">
    <property type="protein sequence ID" value="MBC3442868.1"/>
    <property type="molecule type" value="Genomic_DNA"/>
</dbReference>
<dbReference type="AlphaFoldDB" id="A0A923JY01"/>
<dbReference type="RefSeq" id="WP_186556384.1">
    <property type="nucleotide sequence ID" value="NZ_JABWRE020000001.1"/>
</dbReference>
<organism evidence="1">
    <name type="scientific">Pseudomonas urmiensis</name>
    <dbReference type="NCBI Taxonomy" id="2745493"/>
    <lineage>
        <taxon>Bacteria</taxon>
        <taxon>Pseudomonadati</taxon>
        <taxon>Pseudomonadota</taxon>
        <taxon>Gammaproteobacteria</taxon>
        <taxon>Pseudomonadales</taxon>
        <taxon>Pseudomonadaceae</taxon>
        <taxon>Pseudomonas</taxon>
    </lineage>
</organism>
<dbReference type="EMBL" id="JABWRE020000001">
    <property type="protein sequence ID" value="MBV4534750.1"/>
    <property type="molecule type" value="Genomic_DNA"/>
</dbReference>
<proteinExistence type="predicted"/>
<reference evidence="1" key="2">
    <citation type="submission" date="2020-07" db="EMBL/GenBank/DDBJ databases">
        <authorList>
            <person name="Lood C."/>
            <person name="Girard L."/>
        </authorList>
    </citation>
    <scope>NUCLEOTIDE SEQUENCE</scope>
    <source>
        <strain evidence="1">SWRI10</strain>
    </source>
</reference>
<dbReference type="Proteomes" id="UP000599879">
    <property type="component" value="Unassembled WGS sequence"/>
</dbReference>
<name>A0A923JY01_9PSED</name>
<protein>
    <submittedName>
        <fullName evidence="1">General secretion pathway protein GspN</fullName>
    </submittedName>
    <submittedName>
        <fullName evidence="2">Type II secretion system protein N</fullName>
    </submittedName>
</protein>
<accession>A0A923JY01</accession>
<reference evidence="2" key="3">
    <citation type="submission" date="2021-06" db="EMBL/GenBank/DDBJ databases">
        <title>Updating the genus Pseudomonas: Description of 43 new species and partition of the Pseudomonas putida group.</title>
        <authorList>
            <person name="Girard L."/>
            <person name="Lood C."/>
            <person name="Vandamme P."/>
            <person name="Rokni-Zadeh H."/>
            <person name="Van Noort V."/>
            <person name="Hofte M."/>
            <person name="Lavigne R."/>
            <person name="De Mot R."/>
        </authorList>
    </citation>
    <scope>NUCLEOTIDE SEQUENCE</scope>
    <source>
        <strain evidence="2">SWRI10</strain>
    </source>
</reference>
<gene>
    <name evidence="2" type="ORF">HU737_001995</name>
    <name evidence="1" type="ORF">HU737_19430</name>
</gene>
<comment type="caution">
    <text evidence="1">The sequence shown here is derived from an EMBL/GenBank/DDBJ whole genome shotgun (WGS) entry which is preliminary data.</text>
</comment>
<evidence type="ECO:0000313" key="2">
    <source>
        <dbReference type="EMBL" id="MBV4534750.1"/>
    </source>
</evidence>
<reference evidence="1" key="1">
    <citation type="journal article" date="2020" name="Microorganisms">
        <title>Reliable Identification of Environmental Pseudomonas Isolates Using the rpoD Gene.</title>
        <authorList>
            <consortium name="The Broad Institute Genome Sequencing Platform"/>
            <person name="Girard L."/>
            <person name="Lood C."/>
            <person name="Rokni-Zadeh H."/>
            <person name="van Noort V."/>
            <person name="Lavigne R."/>
            <person name="De Mot R."/>
        </authorList>
    </citation>
    <scope>NUCLEOTIDE SEQUENCE</scope>
    <source>
        <strain evidence="1">SWRI10</strain>
    </source>
</reference>
<evidence type="ECO:0000313" key="1">
    <source>
        <dbReference type="EMBL" id="MBC3442868.1"/>
    </source>
</evidence>
<sequence>MRWHGAVWLLLVFSVTLLAELPARWLTQGLAISGVSGSLWRGQAVQWGPVGPLRWEITAWPLQTQVHLGFQGQGWQARLSGWPWNWQAELQALSGQVRVATGYRLAGQWQGTLRMRGAGARCSGADGQISIEDLALVEPWSLGLGRGSMQMDCSSGWHLFGQLNQPGQHQLELDADLSARRAKVDFKLQNDAALTPILRALQWLGPTERVGQRKVGW</sequence>